<reference evidence="3" key="1">
    <citation type="submission" date="2019-08" db="EMBL/GenBank/DDBJ databases">
        <authorList>
            <person name="Kucharzyk K."/>
            <person name="Murdoch R.W."/>
            <person name="Higgins S."/>
            <person name="Loffler F."/>
        </authorList>
    </citation>
    <scope>NUCLEOTIDE SEQUENCE</scope>
</reference>
<gene>
    <name evidence="3" type="ORF">SDC9_97031</name>
</gene>
<proteinExistence type="predicted"/>
<protein>
    <recommendedName>
        <fullName evidence="2">Heparinase II/III-like C-terminal domain-containing protein</fullName>
    </recommendedName>
</protein>
<dbReference type="PANTHER" id="PTHR38045:SF1">
    <property type="entry name" value="HEPARINASE II_III-LIKE PROTEIN"/>
    <property type="match status" value="1"/>
</dbReference>
<name>A0A645AAT5_9ZZZZ</name>
<dbReference type="InterPro" id="IPR012480">
    <property type="entry name" value="Hepar_II_III_C"/>
</dbReference>
<feature type="domain" description="Heparinase II/III-like C-terminal" evidence="2">
    <location>
        <begin position="403"/>
        <end position="572"/>
    </location>
</feature>
<evidence type="ECO:0000256" key="1">
    <source>
        <dbReference type="ARBA" id="ARBA00004196"/>
    </source>
</evidence>
<comment type="subcellular location">
    <subcellularLocation>
        <location evidence="1">Cell envelope</location>
    </subcellularLocation>
</comment>
<dbReference type="AlphaFoldDB" id="A0A645AAT5"/>
<organism evidence="3">
    <name type="scientific">bioreactor metagenome</name>
    <dbReference type="NCBI Taxonomy" id="1076179"/>
    <lineage>
        <taxon>unclassified sequences</taxon>
        <taxon>metagenomes</taxon>
        <taxon>ecological metagenomes</taxon>
    </lineage>
</organism>
<dbReference type="GO" id="GO:0016829">
    <property type="term" value="F:lyase activity"/>
    <property type="evidence" value="ECO:0007669"/>
    <property type="project" value="InterPro"/>
</dbReference>
<dbReference type="GO" id="GO:0030313">
    <property type="term" value="C:cell envelope"/>
    <property type="evidence" value="ECO:0007669"/>
    <property type="project" value="UniProtKB-SubCell"/>
</dbReference>
<dbReference type="Pfam" id="PF07940">
    <property type="entry name" value="Hepar_II_III_C"/>
    <property type="match status" value="1"/>
</dbReference>
<dbReference type="PANTHER" id="PTHR38045">
    <property type="entry name" value="CHROMOSOME 1, WHOLE GENOME SHOTGUN SEQUENCE"/>
    <property type="match status" value="1"/>
</dbReference>
<comment type="caution">
    <text evidence="3">The sequence shown here is derived from an EMBL/GenBank/DDBJ whole genome shotgun (WGS) entry which is preliminary data.</text>
</comment>
<dbReference type="SUPFAM" id="SSF48230">
    <property type="entry name" value="Chondroitin AC/alginate lyase"/>
    <property type="match status" value="1"/>
</dbReference>
<dbReference type="InterPro" id="IPR008929">
    <property type="entry name" value="Chondroitin_lyas"/>
</dbReference>
<dbReference type="Gene3D" id="1.50.10.100">
    <property type="entry name" value="Chondroitin AC/alginate lyase"/>
    <property type="match status" value="1"/>
</dbReference>
<sequence>MNRNYNSFAFLFLFIFLLVSNCKIFAGFPQKQEKINCMDPLFNKQLLDHPRLLFSIEEENNIKQLSKQDTLLKDLLGLLKLKADTLLTKPILRYELRQKHSDLLWISREHIYRIITLSLAYRMFDELKYAKKAEEDLINVCSYPDWDPAHFLSVAEMTEAVAIGYDWLYNYLSQDTKDLIIKSLKEKALYFAIREYDSGNSDSWAKRDTNWNIVCNTGMIMGALAIAETDIKLTEKIISQGVTFIPNCLQYFTPDGVCYEGPGYWYYTNINLAMLLKSLNDNLGHDYGLSDISGINKTASYYITTVSPSGRIFNFADVISETVNAGPVYFYFSKRFNLPDVAQFYRSILLKILKSPDTFPRWHFFLNIPWYDASISTSVEKPKLQIFDNAFNPILVFNGNSISANSIYLAAKGGAGNMPHQHLDVGSFIVETNGVRWLDDLGCTAADYSLPGFWDYTPLTGHRWKYFRYNNFSPNTLSIDNNLQYSTGRGIILRYNKDSDRPFGIIDMTTVYNNLATKVQRGFMLLADNLALIQDEIGLTSTNRQIEWTSITNATVTVNGNRAVLQKGDKSFYLRIISPADATFATSVAKTNSSDEAPIINYYLLKTTVYPTNETDRTIRVVMSSDQDAINDDRLIGSLTPLLNWN</sequence>
<dbReference type="Gene3D" id="2.70.98.70">
    <property type="match status" value="1"/>
</dbReference>
<dbReference type="EMBL" id="VSSQ01012901">
    <property type="protein sequence ID" value="MPM50292.1"/>
    <property type="molecule type" value="Genomic_DNA"/>
</dbReference>
<accession>A0A645AAT5</accession>
<evidence type="ECO:0000259" key="2">
    <source>
        <dbReference type="Pfam" id="PF07940"/>
    </source>
</evidence>
<evidence type="ECO:0000313" key="3">
    <source>
        <dbReference type="EMBL" id="MPM50292.1"/>
    </source>
</evidence>